<dbReference type="GO" id="GO:0005886">
    <property type="term" value="C:plasma membrane"/>
    <property type="evidence" value="ECO:0007669"/>
    <property type="project" value="TreeGrafter"/>
</dbReference>
<evidence type="ECO:0000256" key="2">
    <source>
        <dbReference type="PROSITE-ProRule" id="PRU00168"/>
    </source>
</evidence>
<dbReference type="InterPro" id="IPR036964">
    <property type="entry name" value="RASGEF_cat_dom_sf"/>
</dbReference>
<dbReference type="PANTHER" id="PTHR23113">
    <property type="entry name" value="GUANINE NUCLEOTIDE EXCHANGE FACTOR"/>
    <property type="match status" value="1"/>
</dbReference>
<keyword evidence="6" id="KW-1185">Reference proteome</keyword>
<dbReference type="AlphaFoldDB" id="A0AA35TVB2"/>
<sequence length="278" mass="32646">MTYRSFCSPTKLLDLLIERFEIPLPEEATDLDTKKDPLMMKAVKVFKSYYLSPIQLRVVNVLRHWVDFHYYDFQRDQELLTRLHTFITSVKGKKMQKWVAALNRALDKKRDEIPSATKPVFTKKPLPVEWWLTQKPEEFNLLSLHPKDIARQLTLIMAENFHAIHPSELVDASWMKEKKKEMASPNLLKHTRFETMVSHWLAKEIVYTENFEERVTLVSRLIDIMAEMRSLNNFAGLFAVNAAFQSSSVFRLTHTLKVCQNPIVTLKQKLLHELLQCC</sequence>
<dbReference type="InterPro" id="IPR023578">
    <property type="entry name" value="Ras_GEF_dom_sf"/>
</dbReference>
<dbReference type="EMBL" id="CASHTH010004250">
    <property type="protein sequence ID" value="CAI8055145.1"/>
    <property type="molecule type" value="Genomic_DNA"/>
</dbReference>
<dbReference type="InterPro" id="IPR001895">
    <property type="entry name" value="RASGEF_cat_dom"/>
</dbReference>
<feature type="domain" description="N-terminal Ras-GEF" evidence="4">
    <location>
        <begin position="1"/>
        <end position="110"/>
    </location>
</feature>
<dbReference type="Proteomes" id="UP001174909">
    <property type="component" value="Unassembled WGS sequence"/>
</dbReference>
<feature type="domain" description="Ras-GEF" evidence="3">
    <location>
        <begin position="145"/>
        <end position="278"/>
    </location>
</feature>
<dbReference type="GO" id="GO:0007265">
    <property type="term" value="P:Ras protein signal transduction"/>
    <property type="evidence" value="ECO:0007669"/>
    <property type="project" value="TreeGrafter"/>
</dbReference>
<keyword evidence="1 2" id="KW-0344">Guanine-nucleotide releasing factor</keyword>
<accession>A0AA35TVB2</accession>
<evidence type="ECO:0000256" key="1">
    <source>
        <dbReference type="ARBA" id="ARBA00022658"/>
    </source>
</evidence>
<evidence type="ECO:0000313" key="5">
    <source>
        <dbReference type="EMBL" id="CAI8055145.1"/>
    </source>
</evidence>
<dbReference type="SUPFAM" id="SSF48366">
    <property type="entry name" value="Ras GEF"/>
    <property type="match status" value="1"/>
</dbReference>
<name>A0AA35TVB2_GEOBA</name>
<dbReference type="CDD" id="cd06224">
    <property type="entry name" value="REM"/>
    <property type="match status" value="1"/>
</dbReference>
<comment type="caution">
    <text evidence="5">The sequence shown here is derived from an EMBL/GenBank/DDBJ whole genome shotgun (WGS) entry which is preliminary data.</text>
</comment>
<evidence type="ECO:0000259" key="3">
    <source>
        <dbReference type="PROSITE" id="PS50009"/>
    </source>
</evidence>
<dbReference type="PANTHER" id="PTHR23113:SF363">
    <property type="entry name" value="PROTEIN SON OF SEVENLESS"/>
    <property type="match status" value="1"/>
</dbReference>
<dbReference type="Gene3D" id="1.20.870.10">
    <property type="entry name" value="Son of sevenless (SoS) protein Chain: S domain 1"/>
    <property type="match status" value="1"/>
</dbReference>
<gene>
    <name evidence="5" type="ORF">GBAR_LOCUS30107</name>
</gene>
<dbReference type="Gene3D" id="1.10.840.10">
    <property type="entry name" value="Ras guanine-nucleotide exchange factors catalytic domain"/>
    <property type="match status" value="1"/>
</dbReference>
<dbReference type="InterPro" id="IPR000651">
    <property type="entry name" value="Ras-like_Gua-exchang_fac_N"/>
</dbReference>
<evidence type="ECO:0000259" key="4">
    <source>
        <dbReference type="PROSITE" id="PS50212"/>
    </source>
</evidence>
<protein>
    <submittedName>
        <fullName evidence="5">Son of sevenless homolog 2</fullName>
    </submittedName>
</protein>
<dbReference type="InterPro" id="IPR008937">
    <property type="entry name" value="Ras-like_GEF"/>
</dbReference>
<organism evidence="5 6">
    <name type="scientific">Geodia barretti</name>
    <name type="common">Barrett's horny sponge</name>
    <dbReference type="NCBI Taxonomy" id="519541"/>
    <lineage>
        <taxon>Eukaryota</taxon>
        <taxon>Metazoa</taxon>
        <taxon>Porifera</taxon>
        <taxon>Demospongiae</taxon>
        <taxon>Heteroscleromorpha</taxon>
        <taxon>Tetractinellida</taxon>
        <taxon>Astrophorina</taxon>
        <taxon>Geodiidae</taxon>
        <taxon>Geodia</taxon>
    </lineage>
</organism>
<proteinExistence type="predicted"/>
<dbReference type="GO" id="GO:0005085">
    <property type="term" value="F:guanyl-nucleotide exchange factor activity"/>
    <property type="evidence" value="ECO:0007669"/>
    <property type="project" value="UniProtKB-KW"/>
</dbReference>
<reference evidence="5" key="1">
    <citation type="submission" date="2023-03" db="EMBL/GenBank/DDBJ databases">
        <authorList>
            <person name="Steffen K."/>
            <person name="Cardenas P."/>
        </authorList>
    </citation>
    <scope>NUCLEOTIDE SEQUENCE</scope>
</reference>
<dbReference type="PROSITE" id="PS50212">
    <property type="entry name" value="RASGEF_NTER"/>
    <property type="match status" value="1"/>
</dbReference>
<dbReference type="Pfam" id="PF00617">
    <property type="entry name" value="RasGEF"/>
    <property type="match status" value="1"/>
</dbReference>
<dbReference type="PROSITE" id="PS50009">
    <property type="entry name" value="RASGEF_CAT"/>
    <property type="match status" value="1"/>
</dbReference>
<evidence type="ECO:0000313" key="6">
    <source>
        <dbReference type="Proteomes" id="UP001174909"/>
    </source>
</evidence>
<dbReference type="SMART" id="SM00229">
    <property type="entry name" value="RasGEFN"/>
    <property type="match status" value="1"/>
</dbReference>
<dbReference type="Pfam" id="PF00618">
    <property type="entry name" value="RasGEF_N"/>
    <property type="match status" value="1"/>
</dbReference>